<evidence type="ECO:0000313" key="2">
    <source>
        <dbReference type="Proteomes" id="UP000886803"/>
    </source>
</evidence>
<gene>
    <name evidence="1" type="ORF">H9945_03175</name>
</gene>
<proteinExistence type="predicted"/>
<accession>A0A9D2S2G7</accession>
<dbReference type="Pfam" id="PF09719">
    <property type="entry name" value="C_GCAxxG_C_C"/>
    <property type="match status" value="1"/>
</dbReference>
<reference evidence="1" key="1">
    <citation type="journal article" date="2021" name="PeerJ">
        <title>Extensive microbial diversity within the chicken gut microbiome revealed by metagenomics and culture.</title>
        <authorList>
            <person name="Gilroy R."/>
            <person name="Ravi A."/>
            <person name="Getino M."/>
            <person name="Pursley I."/>
            <person name="Horton D.L."/>
            <person name="Alikhan N.F."/>
            <person name="Baker D."/>
            <person name="Gharbi K."/>
            <person name="Hall N."/>
            <person name="Watson M."/>
            <person name="Adriaenssens E.M."/>
            <person name="Foster-Nyarko E."/>
            <person name="Jarju S."/>
            <person name="Secka A."/>
            <person name="Antonio M."/>
            <person name="Oren A."/>
            <person name="Chaudhuri R.R."/>
            <person name="La Ragione R."/>
            <person name="Hildebrand F."/>
            <person name="Pallen M.J."/>
        </authorList>
    </citation>
    <scope>NUCLEOTIDE SEQUENCE</scope>
    <source>
        <strain evidence="1">ChiBcec8-13705</strain>
    </source>
</reference>
<dbReference type="InterPro" id="IPR010181">
    <property type="entry name" value="CGCAxxGCC_motif"/>
</dbReference>
<comment type="caution">
    <text evidence="1">The sequence shown here is derived from an EMBL/GenBank/DDBJ whole genome shotgun (WGS) entry which is preliminary data.</text>
</comment>
<reference evidence="1" key="2">
    <citation type="submission" date="2021-04" db="EMBL/GenBank/DDBJ databases">
        <authorList>
            <person name="Gilroy R."/>
        </authorList>
    </citation>
    <scope>NUCLEOTIDE SEQUENCE</scope>
    <source>
        <strain evidence="1">ChiBcec8-13705</strain>
    </source>
</reference>
<dbReference type="Proteomes" id="UP000886803">
    <property type="component" value="Unassembled WGS sequence"/>
</dbReference>
<dbReference type="AlphaFoldDB" id="A0A9D2S2G7"/>
<dbReference type="EMBL" id="DWYG01000038">
    <property type="protein sequence ID" value="HJB41477.1"/>
    <property type="molecule type" value="Genomic_DNA"/>
</dbReference>
<organism evidence="1 2">
    <name type="scientific">Candidatus Gemmiger avicola</name>
    <dbReference type="NCBI Taxonomy" id="2838605"/>
    <lineage>
        <taxon>Bacteria</taxon>
        <taxon>Bacillati</taxon>
        <taxon>Bacillota</taxon>
        <taxon>Clostridia</taxon>
        <taxon>Eubacteriales</taxon>
        <taxon>Gemmiger</taxon>
    </lineage>
</organism>
<name>A0A9D2S2G7_9FIRM</name>
<protein>
    <submittedName>
        <fullName evidence="1">C-GCAxxG-C-C family protein</fullName>
    </submittedName>
</protein>
<sequence length="162" mass="17388">MSIHGDKAAAAFLRGYNCAQAVALAYKEELGLDEEQVLRLSCGFGGGLSRLREVCGAFSGAVFVVGALYATPDPACRADVYARVQDLAARYKAANGRGSIVCRDLLGLPAGTSEAPTPAARTDAYYKKRPCPELVRQMADILDAYIRENPPRVSADEKTERT</sequence>
<dbReference type="NCBIfam" id="TIGR01909">
    <property type="entry name" value="C_GCAxxG_C_C"/>
    <property type="match status" value="1"/>
</dbReference>
<evidence type="ECO:0000313" key="1">
    <source>
        <dbReference type="EMBL" id="HJB41477.1"/>
    </source>
</evidence>